<reference evidence="1" key="1">
    <citation type="submission" date="2018-05" db="EMBL/GenBank/DDBJ databases">
        <authorList>
            <person name="Lanie J.A."/>
            <person name="Ng W.-L."/>
            <person name="Kazmierczak K.M."/>
            <person name="Andrzejewski T.M."/>
            <person name="Davidsen T.M."/>
            <person name="Wayne K.J."/>
            <person name="Tettelin H."/>
            <person name="Glass J.I."/>
            <person name="Rusch D."/>
            <person name="Podicherti R."/>
            <person name="Tsui H.-C.T."/>
            <person name="Winkler M.E."/>
        </authorList>
    </citation>
    <scope>NUCLEOTIDE SEQUENCE</scope>
</reference>
<sequence>MRFVATAQEQEQVVQWDPSTGILPAMELEGMEAVVHLAGENIASGRWTRARKERIRRSRVDGTDLLTRTLAQLARPPRVLVCASAI</sequence>
<name>A0A382SGM6_9ZZZZ</name>
<evidence type="ECO:0000313" key="1">
    <source>
        <dbReference type="EMBL" id="SVD08635.1"/>
    </source>
</evidence>
<dbReference type="AlphaFoldDB" id="A0A382SGM6"/>
<gene>
    <name evidence="1" type="ORF">METZ01_LOCUS361489</name>
</gene>
<dbReference type="EMBL" id="UINC01128706">
    <property type="protein sequence ID" value="SVD08635.1"/>
    <property type="molecule type" value="Genomic_DNA"/>
</dbReference>
<accession>A0A382SGM6</accession>
<protein>
    <recommendedName>
        <fullName evidence="2">NAD-dependent epimerase/dehydratase domain-containing protein</fullName>
    </recommendedName>
</protein>
<dbReference type="Gene3D" id="3.40.50.720">
    <property type="entry name" value="NAD(P)-binding Rossmann-like Domain"/>
    <property type="match status" value="1"/>
</dbReference>
<proteinExistence type="predicted"/>
<dbReference type="PANTHER" id="PTHR11092">
    <property type="entry name" value="SUGAR NUCLEOTIDE EPIMERASE RELATED"/>
    <property type="match status" value="1"/>
</dbReference>
<evidence type="ECO:0008006" key="2">
    <source>
        <dbReference type="Google" id="ProtNLM"/>
    </source>
</evidence>
<feature type="non-terminal residue" evidence="1">
    <location>
        <position position="86"/>
    </location>
</feature>
<organism evidence="1">
    <name type="scientific">marine metagenome</name>
    <dbReference type="NCBI Taxonomy" id="408172"/>
    <lineage>
        <taxon>unclassified sequences</taxon>
        <taxon>metagenomes</taxon>
        <taxon>ecological metagenomes</taxon>
    </lineage>
</organism>
<dbReference type="PANTHER" id="PTHR11092:SF0">
    <property type="entry name" value="EPIMERASE FAMILY PROTEIN SDR39U1"/>
    <property type="match status" value="1"/>
</dbReference>